<dbReference type="InterPro" id="IPR029154">
    <property type="entry name" value="HIBADH-like_NADP-bd"/>
</dbReference>
<feature type="domain" description="6-phosphogluconate dehydrogenase NADP-binding" evidence="4">
    <location>
        <begin position="5"/>
        <end position="161"/>
    </location>
</feature>
<proteinExistence type="predicted"/>
<sequence>MNTQRIGFIGLGNMGGRMTRRLVGAGIEVLGFDAAPERALAAGARAAISISEVIQFADVVLLSLPDSKVVEAVVEGADGILASCRKGQTVIDLSTAAASSTIRLNALFKQRGVQYIDAGISGGAAAAEKGTLTLMVGGDAAAIQAIQWVFKPIATKAITMGESGAGHTTKLLNNFLNAVSLSATAEVMVAGKKAGLDLHRLLDVLNSSSGVNFATQNRFPKIVDGDYLEGGLTGKLMTKDVVLYIDRVRELGVSSLNSSGPLASFGLATALGYGDQISNRVVDAIGDVSGGVRLKDAKHSSTGEQQ</sequence>
<dbReference type="eggNOG" id="COG2084">
    <property type="taxonomic scope" value="Bacteria"/>
</dbReference>
<dbReference type="Gene3D" id="3.40.50.720">
    <property type="entry name" value="NAD(P)-binding Rossmann-like Domain"/>
    <property type="match status" value="1"/>
</dbReference>
<evidence type="ECO:0000256" key="1">
    <source>
        <dbReference type="ARBA" id="ARBA00023002"/>
    </source>
</evidence>
<reference evidence="7" key="1">
    <citation type="submission" date="2017-01" db="EMBL/GenBank/DDBJ databases">
        <title>Genome Analysis of Deinococcus marmoris KOPRI26562.</title>
        <authorList>
            <person name="Kim J.H."/>
            <person name="Oh H.-M."/>
        </authorList>
    </citation>
    <scope>NUCLEOTIDE SEQUENCE [LARGE SCALE GENOMIC DNA]</scope>
    <source>
        <strain evidence="7">PAMC 26633</strain>
    </source>
</reference>
<dbReference type="PIRSF" id="PIRSF000103">
    <property type="entry name" value="HIBADH"/>
    <property type="match status" value="1"/>
</dbReference>
<keyword evidence="1" id="KW-0560">Oxidoreductase</keyword>
<dbReference type="InterPro" id="IPR013328">
    <property type="entry name" value="6PGD_dom2"/>
</dbReference>
<dbReference type="PANTHER" id="PTHR22981:SF7">
    <property type="entry name" value="3-HYDROXYISOBUTYRATE DEHYDROGENASE, MITOCHONDRIAL"/>
    <property type="match status" value="1"/>
</dbReference>
<dbReference type="GO" id="GO:0016616">
    <property type="term" value="F:oxidoreductase activity, acting on the CH-OH group of donors, NAD or NADP as acceptor"/>
    <property type="evidence" value="ECO:0007669"/>
    <property type="project" value="TreeGrafter"/>
</dbReference>
<evidence type="ECO:0000313" key="6">
    <source>
        <dbReference type="EMBL" id="OXC77271.1"/>
    </source>
</evidence>
<dbReference type="GO" id="GO:0051287">
    <property type="term" value="F:NAD binding"/>
    <property type="evidence" value="ECO:0007669"/>
    <property type="project" value="InterPro"/>
</dbReference>
<dbReference type="EMBL" id="MTHB01000109">
    <property type="protein sequence ID" value="OXC77271.1"/>
    <property type="molecule type" value="Genomic_DNA"/>
</dbReference>
<gene>
    <name evidence="6" type="ORF">BSU04_17205</name>
</gene>
<evidence type="ECO:0000256" key="2">
    <source>
        <dbReference type="ARBA" id="ARBA00023027"/>
    </source>
</evidence>
<dbReference type="SUPFAM" id="SSF51735">
    <property type="entry name" value="NAD(P)-binding Rossmann-fold domains"/>
    <property type="match status" value="1"/>
</dbReference>
<feature type="active site" evidence="3">
    <location>
        <position position="170"/>
    </location>
</feature>
<dbReference type="PANTHER" id="PTHR22981">
    <property type="entry name" value="3-HYDROXYISOBUTYRATE DEHYDROGENASE-RELATED"/>
    <property type="match status" value="1"/>
</dbReference>
<feature type="domain" description="3-hydroxyisobutyrate dehydrogenase-like NAD-binding" evidence="5">
    <location>
        <begin position="164"/>
        <end position="256"/>
    </location>
</feature>
<organism evidence="6 7">
    <name type="scientific">Caballeronia sordidicola</name>
    <name type="common">Burkholderia sordidicola</name>
    <dbReference type="NCBI Taxonomy" id="196367"/>
    <lineage>
        <taxon>Bacteria</taxon>
        <taxon>Pseudomonadati</taxon>
        <taxon>Pseudomonadota</taxon>
        <taxon>Betaproteobacteria</taxon>
        <taxon>Burkholderiales</taxon>
        <taxon>Burkholderiaceae</taxon>
        <taxon>Caballeronia</taxon>
    </lineage>
</organism>
<evidence type="ECO:0000259" key="5">
    <source>
        <dbReference type="Pfam" id="PF14833"/>
    </source>
</evidence>
<dbReference type="InterPro" id="IPR036291">
    <property type="entry name" value="NAD(P)-bd_dom_sf"/>
</dbReference>
<evidence type="ECO:0000256" key="3">
    <source>
        <dbReference type="PIRSR" id="PIRSR000103-1"/>
    </source>
</evidence>
<comment type="caution">
    <text evidence="6">The sequence shown here is derived from an EMBL/GenBank/DDBJ whole genome shotgun (WGS) entry which is preliminary data.</text>
</comment>
<protein>
    <submittedName>
        <fullName evidence="6">3-hydroxyisobutyrate dehydrogenase</fullName>
    </submittedName>
</protein>
<dbReference type="RefSeq" id="WP_089161574.1">
    <property type="nucleotide sequence ID" value="NZ_MTHB01000109.1"/>
</dbReference>
<dbReference type="InterPro" id="IPR015815">
    <property type="entry name" value="HIBADH-related"/>
</dbReference>
<dbReference type="SUPFAM" id="SSF48179">
    <property type="entry name" value="6-phosphogluconate dehydrogenase C-terminal domain-like"/>
    <property type="match status" value="1"/>
</dbReference>
<dbReference type="GO" id="GO:0050661">
    <property type="term" value="F:NADP binding"/>
    <property type="evidence" value="ECO:0007669"/>
    <property type="project" value="InterPro"/>
</dbReference>
<dbReference type="Gene3D" id="1.10.1040.10">
    <property type="entry name" value="N-(1-d-carboxylethyl)-l-norvaline Dehydrogenase, domain 2"/>
    <property type="match status" value="1"/>
</dbReference>
<dbReference type="Pfam" id="PF14833">
    <property type="entry name" value="NAD_binding_11"/>
    <property type="match status" value="1"/>
</dbReference>
<dbReference type="Proteomes" id="UP000214720">
    <property type="component" value="Unassembled WGS sequence"/>
</dbReference>
<dbReference type="Pfam" id="PF03446">
    <property type="entry name" value="NAD_binding_2"/>
    <property type="match status" value="1"/>
</dbReference>
<dbReference type="AlphaFoldDB" id="A0A226X1G2"/>
<dbReference type="InterPro" id="IPR006115">
    <property type="entry name" value="6PGDH_NADP-bd"/>
</dbReference>
<evidence type="ECO:0000259" key="4">
    <source>
        <dbReference type="Pfam" id="PF03446"/>
    </source>
</evidence>
<dbReference type="OrthoDB" id="9777604at2"/>
<accession>A0A226X1G2</accession>
<evidence type="ECO:0000313" key="7">
    <source>
        <dbReference type="Proteomes" id="UP000214720"/>
    </source>
</evidence>
<name>A0A226X1G2_CABSO</name>
<keyword evidence="2" id="KW-0520">NAD</keyword>
<dbReference type="InterPro" id="IPR008927">
    <property type="entry name" value="6-PGluconate_DH-like_C_sf"/>
</dbReference>